<dbReference type="PANTHER" id="PTHR31703:SF2">
    <property type="entry name" value="UPF0669 PROTEIN C6ORF120"/>
    <property type="match status" value="1"/>
</dbReference>
<evidence type="ECO:0000313" key="7">
    <source>
        <dbReference type="Ensembl" id="ENSCINP00000025521.2"/>
    </source>
</evidence>
<keyword evidence="8" id="KW-1185">Reference proteome</keyword>
<dbReference type="AlphaFoldDB" id="F6QVB5"/>
<reference evidence="7" key="4">
    <citation type="submission" date="2025-09" db="UniProtKB">
        <authorList>
            <consortium name="Ensembl"/>
        </authorList>
    </citation>
    <scope>IDENTIFICATION</scope>
</reference>
<dbReference type="OMA" id="FGETAYS"/>
<comment type="similarity">
    <text evidence="2">Belongs to the UPF0669 family.</text>
</comment>
<sequence>MTSVVLRKLIFTLTALLFLLSNALGNDLIHVQTFYGYVGAENFTYFRLTLEGDVVVKLHSHEGDADLYLSTETEKPTWEDYTMKSDTCSEDIVSVQSFQPRPIGIGVYGYIHHYKSSFSLSVYLDPQSKSHPDDLKAKVPLKPSNQNPDSELVFEEHEDSILWTIFVGFLRFLLDVLL</sequence>
<comment type="subcellular location">
    <subcellularLocation>
        <location evidence="1">Secreted</location>
    </subcellularLocation>
</comment>
<feature type="signal peptide" evidence="6">
    <location>
        <begin position="1"/>
        <end position="25"/>
    </location>
</feature>
<dbReference type="HOGENOM" id="CLU_113576_1_0_1"/>
<dbReference type="InParanoid" id="F6QVB5"/>
<dbReference type="Pfam" id="PF17065">
    <property type="entry name" value="UPF0669"/>
    <property type="match status" value="1"/>
</dbReference>
<keyword evidence="4 6" id="KW-0732">Signal</keyword>
<dbReference type="PANTHER" id="PTHR31703">
    <property type="entry name" value="UPF0669 PROTEIN C6ORF120"/>
    <property type="match status" value="1"/>
</dbReference>
<keyword evidence="5" id="KW-0325">Glycoprotein</keyword>
<keyword evidence="3" id="KW-0964">Secreted</keyword>
<proteinExistence type="inferred from homology"/>
<accession>A0A1W2WRC3</accession>
<reference evidence="7" key="2">
    <citation type="journal article" date="2008" name="Genome Biol.">
        <title>Improved genome assembly and evidence-based global gene model set for the chordate Ciona intestinalis: new insight into intron and operon populations.</title>
        <authorList>
            <person name="Satou Y."/>
            <person name="Mineta K."/>
            <person name="Ogasawara M."/>
            <person name="Sasakura Y."/>
            <person name="Shoguchi E."/>
            <person name="Ueno K."/>
            <person name="Yamada L."/>
            <person name="Matsumoto J."/>
            <person name="Wasserscheid J."/>
            <person name="Dewar K."/>
            <person name="Wiley G.B."/>
            <person name="Macmil S.L."/>
            <person name="Roe B.A."/>
            <person name="Zeller R.W."/>
            <person name="Hastings K.E."/>
            <person name="Lemaire P."/>
            <person name="Lindquist E."/>
            <person name="Endo T."/>
            <person name="Hotta K."/>
            <person name="Inaba K."/>
        </authorList>
    </citation>
    <scope>NUCLEOTIDE SEQUENCE [LARGE SCALE GENOMIC DNA]</scope>
    <source>
        <strain evidence="7">wild type</strain>
    </source>
</reference>
<dbReference type="GeneTree" id="ENSGT00390000018879"/>
<dbReference type="InterPro" id="IPR031420">
    <property type="entry name" value="UPF0669"/>
</dbReference>
<name>F6QVB5_CIOIN</name>
<accession>F6QVB5</accession>
<evidence type="ECO:0000256" key="1">
    <source>
        <dbReference type="ARBA" id="ARBA00004613"/>
    </source>
</evidence>
<evidence type="ECO:0000256" key="6">
    <source>
        <dbReference type="SAM" id="SignalP"/>
    </source>
</evidence>
<organism evidence="7 8">
    <name type="scientific">Ciona intestinalis</name>
    <name type="common">Transparent sea squirt</name>
    <name type="synonym">Ascidia intestinalis</name>
    <dbReference type="NCBI Taxonomy" id="7719"/>
    <lineage>
        <taxon>Eukaryota</taxon>
        <taxon>Metazoa</taxon>
        <taxon>Chordata</taxon>
        <taxon>Tunicata</taxon>
        <taxon>Ascidiacea</taxon>
        <taxon>Phlebobranchia</taxon>
        <taxon>Cionidae</taxon>
        <taxon>Ciona</taxon>
    </lineage>
</organism>
<dbReference type="EMBL" id="EAAA01000498">
    <property type="status" value="NOT_ANNOTATED_CDS"/>
    <property type="molecule type" value="Genomic_DNA"/>
</dbReference>
<reference evidence="7" key="3">
    <citation type="submission" date="2025-08" db="UniProtKB">
        <authorList>
            <consortium name="Ensembl"/>
        </authorList>
    </citation>
    <scope>IDENTIFICATION</scope>
</reference>
<reference evidence="8" key="1">
    <citation type="journal article" date="2002" name="Science">
        <title>The draft genome of Ciona intestinalis: insights into chordate and vertebrate origins.</title>
        <authorList>
            <person name="Dehal P."/>
            <person name="Satou Y."/>
            <person name="Campbell R.K."/>
            <person name="Chapman J."/>
            <person name="Degnan B."/>
            <person name="De Tomaso A."/>
            <person name="Davidson B."/>
            <person name="Di Gregorio A."/>
            <person name="Gelpke M."/>
            <person name="Goodstein D.M."/>
            <person name="Harafuji N."/>
            <person name="Hastings K.E."/>
            <person name="Ho I."/>
            <person name="Hotta K."/>
            <person name="Huang W."/>
            <person name="Kawashima T."/>
            <person name="Lemaire P."/>
            <person name="Martinez D."/>
            <person name="Meinertzhagen I.A."/>
            <person name="Necula S."/>
            <person name="Nonaka M."/>
            <person name="Putnam N."/>
            <person name="Rash S."/>
            <person name="Saiga H."/>
            <person name="Satake M."/>
            <person name="Terry A."/>
            <person name="Yamada L."/>
            <person name="Wang H.G."/>
            <person name="Awazu S."/>
            <person name="Azumi K."/>
            <person name="Boore J."/>
            <person name="Branno M."/>
            <person name="Chin-Bow S."/>
            <person name="DeSantis R."/>
            <person name="Doyle S."/>
            <person name="Francino P."/>
            <person name="Keys D.N."/>
            <person name="Haga S."/>
            <person name="Hayashi H."/>
            <person name="Hino K."/>
            <person name="Imai K.S."/>
            <person name="Inaba K."/>
            <person name="Kano S."/>
            <person name="Kobayashi K."/>
            <person name="Kobayashi M."/>
            <person name="Lee B.I."/>
            <person name="Makabe K.W."/>
            <person name="Manohar C."/>
            <person name="Matassi G."/>
            <person name="Medina M."/>
            <person name="Mochizuki Y."/>
            <person name="Mount S."/>
            <person name="Morishita T."/>
            <person name="Miura S."/>
            <person name="Nakayama A."/>
            <person name="Nishizaka S."/>
            <person name="Nomoto H."/>
            <person name="Ohta F."/>
            <person name="Oishi K."/>
            <person name="Rigoutsos I."/>
            <person name="Sano M."/>
            <person name="Sasaki A."/>
            <person name="Sasakura Y."/>
            <person name="Shoguchi E."/>
            <person name="Shin-i T."/>
            <person name="Spagnuolo A."/>
            <person name="Stainier D."/>
            <person name="Suzuki M.M."/>
            <person name="Tassy O."/>
            <person name="Takatori N."/>
            <person name="Tokuoka M."/>
            <person name="Yagi K."/>
            <person name="Yoshizaki F."/>
            <person name="Wada S."/>
            <person name="Zhang C."/>
            <person name="Hyatt P.D."/>
            <person name="Larimer F."/>
            <person name="Detter C."/>
            <person name="Doggett N."/>
            <person name="Glavina T."/>
            <person name="Hawkins T."/>
            <person name="Richardson P."/>
            <person name="Lucas S."/>
            <person name="Kohara Y."/>
            <person name="Levine M."/>
            <person name="Satoh N."/>
            <person name="Rokhsar D.S."/>
        </authorList>
    </citation>
    <scope>NUCLEOTIDE SEQUENCE [LARGE SCALE GENOMIC DNA]</scope>
</reference>
<protein>
    <submittedName>
        <fullName evidence="7">Uncharacterized protein</fullName>
    </submittedName>
</protein>
<dbReference type="STRING" id="7719.ENSCINP00000025521"/>
<dbReference type="Gene3D" id="2.60.120.380">
    <property type="match status" value="1"/>
</dbReference>
<feature type="chain" id="PRO_5014089984" evidence="6">
    <location>
        <begin position="26"/>
        <end position="178"/>
    </location>
</feature>
<evidence type="ECO:0000256" key="2">
    <source>
        <dbReference type="ARBA" id="ARBA00008960"/>
    </source>
</evidence>
<dbReference type="Proteomes" id="UP000008144">
    <property type="component" value="Chromosome 10"/>
</dbReference>
<evidence type="ECO:0000256" key="5">
    <source>
        <dbReference type="ARBA" id="ARBA00023180"/>
    </source>
</evidence>
<dbReference type="GO" id="GO:0005576">
    <property type="term" value="C:extracellular region"/>
    <property type="evidence" value="ECO:0007669"/>
    <property type="project" value="UniProtKB-SubCell"/>
</dbReference>
<evidence type="ECO:0000313" key="8">
    <source>
        <dbReference type="Proteomes" id="UP000008144"/>
    </source>
</evidence>
<evidence type="ECO:0000256" key="4">
    <source>
        <dbReference type="ARBA" id="ARBA00022729"/>
    </source>
</evidence>
<evidence type="ECO:0000256" key="3">
    <source>
        <dbReference type="ARBA" id="ARBA00022525"/>
    </source>
</evidence>
<dbReference type="Ensembl" id="ENSCINT00000025767.2">
    <property type="protein sequence ID" value="ENSCINP00000025521.2"/>
    <property type="gene ID" value="ENSCING00000014026.2"/>
</dbReference>